<comment type="subcellular location">
    <subcellularLocation>
        <location evidence="3">Cytoplasm</location>
    </subcellularLocation>
</comment>
<sequence length="335" mass="36009">MGLGSVLGRDSCRSCRDLRASRHLHASPWTDRHERRSRRSVGSSRFAARPRRPAGMSAVPDSSVTDKVAPRRMQRSEGAASAQFRVVEGRTRLQRLHQSGCLKLRFPRLPRQQAEAILINSSGGLTGGDRLAQDFTVAAGADLTVTTQACERIYRASGGDTAHVTTRTTLEAGARLVCLPQETILFDGGRVRRTLEVEAAPDARFLLCESLILGRELMGESVTTGHFHDRWRVRLGGRLVFADDLQLSGDIAAAMAEPASLGPNRALATLVAHLPDAEARLDGLRGAIGEDGGASLVGGVLVARIRAASGFHLRQRLVPVLSGLADGPLPLVWSL</sequence>
<name>Q1YFZ2_AURMS</name>
<accession>Q1YFZ2</accession>
<feature type="region of interest" description="Disordered" evidence="4">
    <location>
        <begin position="28"/>
        <end position="80"/>
    </location>
</feature>
<dbReference type="BioCyc" id="AURANTIMONAS:SI859A1_03036-MONOMER"/>
<dbReference type="InterPro" id="IPR002669">
    <property type="entry name" value="UreD"/>
</dbReference>
<keyword evidence="3" id="KW-0963">Cytoplasm</keyword>
<gene>
    <name evidence="3" type="primary">ureD</name>
    <name evidence="5" type="ORF">SI859A1_03036</name>
</gene>
<dbReference type="GO" id="GO:0016151">
    <property type="term" value="F:nickel cation binding"/>
    <property type="evidence" value="ECO:0007669"/>
    <property type="project" value="UniProtKB-UniRule"/>
</dbReference>
<organism evidence="5 6">
    <name type="scientific">Aurantimonas manganoxydans (strain ATCC BAA-1229 / DSM 21871 / SI85-9A1)</name>
    <dbReference type="NCBI Taxonomy" id="287752"/>
    <lineage>
        <taxon>Bacteria</taxon>
        <taxon>Pseudomonadati</taxon>
        <taxon>Pseudomonadota</taxon>
        <taxon>Alphaproteobacteria</taxon>
        <taxon>Hyphomicrobiales</taxon>
        <taxon>Aurantimonadaceae</taxon>
        <taxon>Aurantimonas</taxon>
    </lineage>
</organism>
<evidence type="ECO:0000256" key="4">
    <source>
        <dbReference type="SAM" id="MobiDB-lite"/>
    </source>
</evidence>
<protein>
    <recommendedName>
        <fullName evidence="3">Urease accessory protein UreD</fullName>
    </recommendedName>
</protein>
<evidence type="ECO:0000256" key="3">
    <source>
        <dbReference type="HAMAP-Rule" id="MF_01384"/>
    </source>
</evidence>
<comment type="subunit">
    <text evidence="3">UreD, UreF and UreG form a complex that acts as a GTP-hydrolysis-dependent molecular chaperone, activating the urease apoprotein by helping to assemble the nickel containing metallocenter of UreC. The UreE protein probably delivers the nickel.</text>
</comment>
<evidence type="ECO:0000313" key="5">
    <source>
        <dbReference type="EMBL" id="EAS49433.1"/>
    </source>
</evidence>
<dbReference type="EMBL" id="AAPJ01000005">
    <property type="protein sequence ID" value="EAS49433.1"/>
    <property type="molecule type" value="Genomic_DNA"/>
</dbReference>
<keyword evidence="3" id="KW-0996">Nickel insertion</keyword>
<dbReference type="GO" id="GO:0005737">
    <property type="term" value="C:cytoplasm"/>
    <property type="evidence" value="ECO:0007669"/>
    <property type="project" value="UniProtKB-SubCell"/>
</dbReference>
<reference evidence="5 6" key="1">
    <citation type="journal article" date="2008" name="Appl. Environ. Microbiol.">
        <title>Genomic insights into Mn(II) oxidation by the marine alphaproteobacterium Aurantimonas sp. strain SI85-9A1.</title>
        <authorList>
            <person name="Dick G.J."/>
            <person name="Podell S."/>
            <person name="Johnson H.A."/>
            <person name="Rivera-Espinoza Y."/>
            <person name="Bernier-Latmani R."/>
            <person name="McCarthy J.K."/>
            <person name="Torpey J.W."/>
            <person name="Clement B.G."/>
            <person name="Gaasterland T."/>
            <person name="Tebo B.M."/>
        </authorList>
    </citation>
    <scope>NUCLEOTIDE SEQUENCE [LARGE SCALE GENOMIC DNA]</scope>
    <source>
        <strain evidence="5 6">SI85-9A1</strain>
    </source>
</reference>
<dbReference type="PANTHER" id="PTHR33643:SF1">
    <property type="entry name" value="UREASE ACCESSORY PROTEIN D"/>
    <property type="match status" value="1"/>
</dbReference>
<dbReference type="Proteomes" id="UP000000321">
    <property type="component" value="Unassembled WGS sequence"/>
</dbReference>
<dbReference type="AlphaFoldDB" id="Q1YFZ2"/>
<keyword evidence="6" id="KW-1185">Reference proteome</keyword>
<dbReference type="HAMAP" id="MF_01384">
    <property type="entry name" value="UreD"/>
    <property type="match status" value="1"/>
</dbReference>
<evidence type="ECO:0000256" key="2">
    <source>
        <dbReference type="ARBA" id="ARBA00023186"/>
    </source>
</evidence>
<dbReference type="Pfam" id="PF01774">
    <property type="entry name" value="UreD"/>
    <property type="match status" value="1"/>
</dbReference>
<proteinExistence type="inferred from homology"/>
<comment type="caution">
    <text evidence="5">The sequence shown here is derived from an EMBL/GenBank/DDBJ whole genome shotgun (WGS) entry which is preliminary data.</text>
</comment>
<keyword evidence="2 3" id="KW-0143">Chaperone</keyword>
<dbReference type="HOGENOM" id="CLU_056339_2_0_5"/>
<evidence type="ECO:0000313" key="6">
    <source>
        <dbReference type="Proteomes" id="UP000000321"/>
    </source>
</evidence>
<dbReference type="PANTHER" id="PTHR33643">
    <property type="entry name" value="UREASE ACCESSORY PROTEIN D"/>
    <property type="match status" value="1"/>
</dbReference>
<comment type="similarity">
    <text evidence="1 3">Belongs to the UreD family.</text>
</comment>
<comment type="function">
    <text evidence="3">Required for maturation of urease via the functional incorporation of the urease nickel metallocenter.</text>
</comment>
<evidence type="ECO:0000256" key="1">
    <source>
        <dbReference type="ARBA" id="ARBA00007177"/>
    </source>
</evidence>